<dbReference type="PANTHER" id="PTHR43300">
    <property type="entry name" value="ACETYLTRANSFERASE"/>
    <property type="match status" value="1"/>
</dbReference>
<dbReference type="Gene3D" id="2.160.10.10">
    <property type="entry name" value="Hexapeptide repeat proteins"/>
    <property type="match status" value="1"/>
</dbReference>
<organism evidence="5 6">
    <name type="scientific">Pseudomonas ulcerans</name>
    <dbReference type="NCBI Taxonomy" id="3115852"/>
    <lineage>
        <taxon>Bacteria</taxon>
        <taxon>Pseudomonadati</taxon>
        <taxon>Pseudomonadota</taxon>
        <taxon>Gammaproteobacteria</taxon>
        <taxon>Pseudomonadales</taxon>
        <taxon>Pseudomonadaceae</taxon>
        <taxon>Pseudomonas</taxon>
    </lineage>
</organism>
<dbReference type="InterPro" id="IPR011004">
    <property type="entry name" value="Trimer_LpxA-like_sf"/>
</dbReference>
<evidence type="ECO:0000259" key="4">
    <source>
        <dbReference type="Pfam" id="PF17836"/>
    </source>
</evidence>
<dbReference type="Gene3D" id="3.40.50.20">
    <property type="match status" value="1"/>
</dbReference>
<keyword evidence="3" id="KW-0677">Repeat</keyword>
<keyword evidence="6" id="KW-1185">Reference proteome</keyword>
<reference evidence="5 6" key="1">
    <citation type="submission" date="2024-01" db="EMBL/GenBank/DDBJ databases">
        <title>Unpublished Manusciprt.</title>
        <authorList>
            <person name="Duman M."/>
            <person name="Valdes E.G."/>
            <person name="Ajmi N."/>
            <person name="Altun S."/>
            <person name="Saticioglu I.B."/>
        </authorList>
    </citation>
    <scope>NUCLEOTIDE SEQUENCE [LARGE SCALE GENOMIC DNA]</scope>
    <source>
        <strain evidence="5 6">148P</strain>
    </source>
</reference>
<sequence>MRRLAILGASGHGKVIADIAECCGWQDLVFFDDAWPCRSANGCWQINGNTESLLSTLDQFDGVIVGIGNNKIRQEKQQMLMAHGARMVSLVHPQAIISSHSTLGVGSVIMAGAVLNVDAVIGCGVVLNTACSVDHDCLLGDFVHVSPGAHLAGGVHVGQLSWIGIGASVRQSVKIGVATMVGAGAVVVNNVVDGLTVVGVPARSK</sequence>
<dbReference type="EMBL" id="JAZDQJ010000043">
    <property type="protein sequence ID" value="MEE1936734.1"/>
    <property type="molecule type" value="Genomic_DNA"/>
</dbReference>
<dbReference type="InterPro" id="IPR050179">
    <property type="entry name" value="Trans_hexapeptide_repeat"/>
</dbReference>
<dbReference type="Pfam" id="PF17836">
    <property type="entry name" value="PglD_N"/>
    <property type="match status" value="1"/>
</dbReference>
<gene>
    <name evidence="5" type="ORF">V0R50_26225</name>
</gene>
<dbReference type="InterPro" id="IPR041561">
    <property type="entry name" value="PglD_N"/>
</dbReference>
<keyword evidence="2" id="KW-0808">Transferase</keyword>
<comment type="caution">
    <text evidence="5">The sequence shown here is derived from an EMBL/GenBank/DDBJ whole genome shotgun (WGS) entry which is preliminary data.</text>
</comment>
<accession>A0ABU7HZ34</accession>
<evidence type="ECO:0000256" key="3">
    <source>
        <dbReference type="ARBA" id="ARBA00022737"/>
    </source>
</evidence>
<dbReference type="SUPFAM" id="SSF51161">
    <property type="entry name" value="Trimeric LpxA-like enzymes"/>
    <property type="match status" value="1"/>
</dbReference>
<dbReference type="NCBIfam" id="TIGR03570">
    <property type="entry name" value="NeuD_NnaD"/>
    <property type="match status" value="1"/>
</dbReference>
<dbReference type="CDD" id="cd03360">
    <property type="entry name" value="LbH_AT_putative"/>
    <property type="match status" value="1"/>
</dbReference>
<dbReference type="PROSITE" id="PS00101">
    <property type="entry name" value="HEXAPEP_TRANSFERASES"/>
    <property type="match status" value="1"/>
</dbReference>
<evidence type="ECO:0000313" key="5">
    <source>
        <dbReference type="EMBL" id="MEE1936734.1"/>
    </source>
</evidence>
<evidence type="ECO:0000313" key="6">
    <source>
        <dbReference type="Proteomes" id="UP001335100"/>
    </source>
</evidence>
<protein>
    <submittedName>
        <fullName evidence="5">Acetyltransferase</fullName>
    </submittedName>
</protein>
<dbReference type="PANTHER" id="PTHR43300:SF7">
    <property type="entry name" value="UDP-N-ACETYLBACILLOSAMINE N-ACETYLTRANSFERASE"/>
    <property type="match status" value="1"/>
</dbReference>
<comment type="similarity">
    <text evidence="1">Belongs to the transferase hexapeptide repeat family.</text>
</comment>
<dbReference type="Proteomes" id="UP001335100">
    <property type="component" value="Unassembled WGS sequence"/>
</dbReference>
<proteinExistence type="inferred from homology"/>
<feature type="domain" description="PglD N-terminal" evidence="4">
    <location>
        <begin position="3"/>
        <end position="79"/>
    </location>
</feature>
<name>A0ABU7HZ34_9PSED</name>
<dbReference type="InterPro" id="IPR018357">
    <property type="entry name" value="Hexapep_transf_CS"/>
</dbReference>
<evidence type="ECO:0000256" key="1">
    <source>
        <dbReference type="ARBA" id="ARBA00007274"/>
    </source>
</evidence>
<dbReference type="InterPro" id="IPR020019">
    <property type="entry name" value="AcTrfase_PglD-like"/>
</dbReference>
<dbReference type="RefSeq" id="WP_330077402.1">
    <property type="nucleotide sequence ID" value="NZ_JAZDQJ010000043.1"/>
</dbReference>
<evidence type="ECO:0000256" key="2">
    <source>
        <dbReference type="ARBA" id="ARBA00022679"/>
    </source>
</evidence>